<dbReference type="Pfam" id="PF07883">
    <property type="entry name" value="Cupin_2"/>
    <property type="match status" value="1"/>
</dbReference>
<proteinExistence type="predicted"/>
<dbReference type="EMBL" id="JBHTKK010000021">
    <property type="protein sequence ID" value="MFD1067320.1"/>
    <property type="molecule type" value="Genomic_DNA"/>
</dbReference>
<dbReference type="InterPro" id="IPR014710">
    <property type="entry name" value="RmlC-like_jellyroll"/>
</dbReference>
<dbReference type="PANTHER" id="PTHR46797:SF23">
    <property type="entry name" value="HTH-TYPE TRANSCRIPTIONAL REGULATOR SUTR"/>
    <property type="match status" value="1"/>
</dbReference>
<dbReference type="InterPro" id="IPR013096">
    <property type="entry name" value="Cupin_2"/>
</dbReference>
<evidence type="ECO:0000259" key="4">
    <source>
        <dbReference type="PROSITE" id="PS50943"/>
    </source>
</evidence>
<dbReference type="CDD" id="cd02209">
    <property type="entry name" value="cupin_XRE_C"/>
    <property type="match status" value="1"/>
</dbReference>
<dbReference type="InterPro" id="IPR050807">
    <property type="entry name" value="TransReg_Diox_bact_type"/>
</dbReference>
<dbReference type="InterPro" id="IPR010982">
    <property type="entry name" value="Lambda_DNA-bd_dom_sf"/>
</dbReference>
<accession>A0ABW3NLC8</accession>
<evidence type="ECO:0000313" key="5">
    <source>
        <dbReference type="EMBL" id="MFD1067320.1"/>
    </source>
</evidence>
<dbReference type="SUPFAM" id="SSF51182">
    <property type="entry name" value="RmlC-like cupins"/>
    <property type="match status" value="1"/>
</dbReference>
<keyword evidence="1" id="KW-0805">Transcription regulation</keyword>
<dbReference type="Proteomes" id="UP001597041">
    <property type="component" value="Unassembled WGS sequence"/>
</dbReference>
<dbReference type="InterPro" id="IPR001387">
    <property type="entry name" value="Cro/C1-type_HTH"/>
</dbReference>
<evidence type="ECO:0000256" key="2">
    <source>
        <dbReference type="ARBA" id="ARBA00023125"/>
    </source>
</evidence>
<evidence type="ECO:0000313" key="6">
    <source>
        <dbReference type="Proteomes" id="UP001597041"/>
    </source>
</evidence>
<protein>
    <submittedName>
        <fullName evidence="5">Helix-turn-helix domain-containing protein</fullName>
    </submittedName>
</protein>
<dbReference type="SUPFAM" id="SSF47413">
    <property type="entry name" value="lambda repressor-like DNA-binding domains"/>
    <property type="match status" value="1"/>
</dbReference>
<dbReference type="PANTHER" id="PTHR46797">
    <property type="entry name" value="HTH-TYPE TRANSCRIPTIONAL REGULATOR"/>
    <property type="match status" value="1"/>
</dbReference>
<dbReference type="Pfam" id="PF01381">
    <property type="entry name" value="HTH_3"/>
    <property type="match status" value="1"/>
</dbReference>
<dbReference type="CDD" id="cd00093">
    <property type="entry name" value="HTH_XRE"/>
    <property type="match status" value="1"/>
</dbReference>
<keyword evidence="2" id="KW-0238">DNA-binding</keyword>
<dbReference type="InterPro" id="IPR011051">
    <property type="entry name" value="RmlC_Cupin_sf"/>
</dbReference>
<evidence type="ECO:0000256" key="3">
    <source>
        <dbReference type="ARBA" id="ARBA00023163"/>
    </source>
</evidence>
<gene>
    <name evidence="5" type="ORF">ACFQ19_15040</name>
</gene>
<dbReference type="PROSITE" id="PS50943">
    <property type="entry name" value="HTH_CROC1"/>
    <property type="match status" value="1"/>
</dbReference>
<dbReference type="Gene3D" id="2.60.120.10">
    <property type="entry name" value="Jelly Rolls"/>
    <property type="match status" value="1"/>
</dbReference>
<comment type="caution">
    <text evidence="5">The sequence shown here is derived from an EMBL/GenBank/DDBJ whole genome shotgun (WGS) entry which is preliminary data.</text>
</comment>
<feature type="domain" description="HTH cro/C1-type" evidence="4">
    <location>
        <begin position="12"/>
        <end position="66"/>
    </location>
</feature>
<dbReference type="Gene3D" id="1.10.260.40">
    <property type="entry name" value="lambda repressor-like DNA-binding domains"/>
    <property type="match status" value="1"/>
</dbReference>
<sequence>MSEVTDYISKNLQTIRKERGLSLDKTAKITEVSKAMLAQIERGESVPTVTTLWKIANGLKVSFSSLINQQTNPVRVIKKQDRNLVTEEENHYRVHTVVPFSPEKQFEVFMVDLDPENEHASLPHNPGVEEHVFVTEGQLEMDINGTVETADEGEAVIFDGNQPHIYRNVGRNVLHLLVLIHYAQ</sequence>
<dbReference type="RefSeq" id="WP_379593421.1">
    <property type="nucleotide sequence ID" value="NZ_JBHTKK010000021.1"/>
</dbReference>
<evidence type="ECO:0000256" key="1">
    <source>
        <dbReference type="ARBA" id="ARBA00023015"/>
    </source>
</evidence>
<keyword evidence="3" id="KW-0804">Transcription</keyword>
<keyword evidence="6" id="KW-1185">Reference proteome</keyword>
<dbReference type="SMART" id="SM00530">
    <property type="entry name" value="HTH_XRE"/>
    <property type="match status" value="1"/>
</dbReference>
<name>A0ABW3NLC8_9BACI</name>
<reference evidence="6" key="1">
    <citation type="journal article" date="2019" name="Int. J. Syst. Evol. Microbiol.">
        <title>The Global Catalogue of Microorganisms (GCM) 10K type strain sequencing project: providing services to taxonomists for standard genome sequencing and annotation.</title>
        <authorList>
            <consortium name="The Broad Institute Genomics Platform"/>
            <consortium name="The Broad Institute Genome Sequencing Center for Infectious Disease"/>
            <person name="Wu L."/>
            <person name="Ma J."/>
        </authorList>
    </citation>
    <scope>NUCLEOTIDE SEQUENCE [LARGE SCALE GENOMIC DNA]</scope>
    <source>
        <strain evidence="6">CCUG 56608</strain>
    </source>
</reference>
<organism evidence="5 6">
    <name type="scientific">Oceanobacillus locisalsi</name>
    <dbReference type="NCBI Taxonomy" id="546107"/>
    <lineage>
        <taxon>Bacteria</taxon>
        <taxon>Bacillati</taxon>
        <taxon>Bacillota</taxon>
        <taxon>Bacilli</taxon>
        <taxon>Bacillales</taxon>
        <taxon>Bacillaceae</taxon>
        <taxon>Oceanobacillus</taxon>
    </lineage>
</organism>